<evidence type="ECO:0000313" key="2">
    <source>
        <dbReference type="EMBL" id="GIU42863.1"/>
    </source>
</evidence>
<dbReference type="InterPro" id="IPR021676">
    <property type="entry name" value="DUF3262"/>
</dbReference>
<proteinExistence type="predicted"/>
<dbReference type="Pfam" id="PF11660">
    <property type="entry name" value="DUF3262"/>
    <property type="match status" value="1"/>
</dbReference>
<accession>A0ABQ4P5R5</accession>
<keyword evidence="1" id="KW-0472">Membrane</keyword>
<gene>
    <name evidence="2" type="ORF">TUM4438_10410</name>
</gene>
<feature type="transmembrane region" description="Helical" evidence="1">
    <location>
        <begin position="20"/>
        <end position="38"/>
    </location>
</feature>
<organism evidence="2 3">
    <name type="scientific">Shewanella sairae</name>
    <dbReference type="NCBI Taxonomy" id="190310"/>
    <lineage>
        <taxon>Bacteria</taxon>
        <taxon>Pseudomonadati</taxon>
        <taxon>Pseudomonadota</taxon>
        <taxon>Gammaproteobacteria</taxon>
        <taxon>Alteromonadales</taxon>
        <taxon>Shewanellaceae</taxon>
        <taxon>Shewanella</taxon>
    </lineage>
</organism>
<keyword evidence="1" id="KW-1133">Transmembrane helix</keyword>
<dbReference type="EMBL" id="BPEY01000012">
    <property type="protein sequence ID" value="GIU42863.1"/>
    <property type="molecule type" value="Genomic_DNA"/>
</dbReference>
<keyword evidence="3" id="KW-1185">Reference proteome</keyword>
<evidence type="ECO:0008006" key="4">
    <source>
        <dbReference type="Google" id="ProtNLM"/>
    </source>
</evidence>
<feature type="transmembrane region" description="Helical" evidence="1">
    <location>
        <begin position="59"/>
        <end position="78"/>
    </location>
</feature>
<reference evidence="2" key="1">
    <citation type="submission" date="2021-05" db="EMBL/GenBank/DDBJ databases">
        <title>Molecular characterization for Shewanella algae harboring chromosomal blaOXA-55-like strains isolated from clinical and environment sample.</title>
        <authorList>
            <person name="Ohama Y."/>
            <person name="Aoki K."/>
            <person name="Harada S."/>
            <person name="Moriya K."/>
            <person name="Ishii Y."/>
            <person name="Tateda K."/>
        </authorList>
    </citation>
    <scope>NUCLEOTIDE SEQUENCE</scope>
    <source>
        <strain evidence="2">JCM 11563</strain>
    </source>
</reference>
<dbReference type="NCBIfam" id="TIGR03758">
    <property type="entry name" value="conj_TIGR03758"/>
    <property type="match status" value="1"/>
</dbReference>
<comment type="caution">
    <text evidence="2">The sequence shown here is derived from an EMBL/GenBank/DDBJ whole genome shotgun (WGS) entry which is preliminary data.</text>
</comment>
<keyword evidence="1" id="KW-0812">Transmembrane</keyword>
<dbReference type="Proteomes" id="UP000887104">
    <property type="component" value="Unassembled WGS sequence"/>
</dbReference>
<protein>
    <recommendedName>
        <fullName evidence="4">TIGR03758 family integrating conjugative element protein</fullName>
    </recommendedName>
</protein>
<evidence type="ECO:0000256" key="1">
    <source>
        <dbReference type="SAM" id="Phobius"/>
    </source>
</evidence>
<evidence type="ECO:0000313" key="3">
    <source>
        <dbReference type="Proteomes" id="UP000887104"/>
    </source>
</evidence>
<name>A0ABQ4P5R5_9GAMM</name>
<sequence length="79" mass="8978">MNEVMEAFKHGAGFSPNDLAKLIATIGVIMVTAWMLWVQWSVFRGFKSGKTDKAKFLKVSQRTLLIWLIINFILVSGIY</sequence>